<feature type="domain" description="Ribosome maturation protein SDO1/SBDS C-terminal" evidence="10">
    <location>
        <begin position="289"/>
        <end position="356"/>
    </location>
</feature>
<accession>A0AAD5U770</accession>
<evidence type="ECO:0000256" key="1">
    <source>
        <dbReference type="ARBA" id="ARBA00004123"/>
    </source>
</evidence>
<evidence type="ECO:0000256" key="5">
    <source>
        <dbReference type="ARBA" id="ARBA00022517"/>
    </source>
</evidence>
<evidence type="ECO:0000256" key="2">
    <source>
        <dbReference type="ARBA" id="ARBA00004496"/>
    </source>
</evidence>
<evidence type="ECO:0000259" key="10">
    <source>
        <dbReference type="Pfam" id="PF20268"/>
    </source>
</evidence>
<keyword evidence="6" id="KW-0539">Nucleus</keyword>
<evidence type="ECO:0000256" key="6">
    <source>
        <dbReference type="ARBA" id="ARBA00023242"/>
    </source>
</evidence>
<dbReference type="Pfam" id="PF20268">
    <property type="entry name" value="SBDS_C"/>
    <property type="match status" value="1"/>
</dbReference>
<sequence length="367" mass="42270">MSKKEWIKHLPVRNRLVQKIILENNTDLSELSEYEIQIINIIRTILPNTIEKDSVSFDIYCNHLMFFLNYFTIPRHISFDTIILLNTVLGLEKFGGSENTSVLIEDWSRTSLRYQTPTKGKVERFWNRDDVATLNVKDIVESTLLYGLKPVYLSRLMFETDIENVVQIHQIFMNVSKGQVASQEDLNKCFKTVEIDKCLIEILKKGELQVGEKERTAQLTTNRKDIATIISSKCVNPESNRPYTVSMIEKAMTDLHYSINPNKNSKQQALEIIKLLQSENILPIAPAQMRLRLVLPSKDGKRLKEKILTLIGSVEEEDWSEEYELICLIDPGKFREVSALIEEETKGKGNLEVLSVRETFQGDESLN</sequence>
<dbReference type="Gene3D" id="1.10.10.900">
    <property type="entry name" value="SBDS protein C-terminal domain, subdomain 1"/>
    <property type="match status" value="1"/>
</dbReference>
<comment type="subcellular location">
    <subcellularLocation>
        <location evidence="2">Cytoplasm</location>
    </subcellularLocation>
    <subcellularLocation>
        <location evidence="1">Nucleus</location>
    </subcellularLocation>
</comment>
<comment type="subunit">
    <text evidence="7">Associates with the 60S ribosomal subunit.</text>
</comment>
<dbReference type="SUPFAM" id="SSF109728">
    <property type="entry name" value="Hypothetical protein AF0491, middle domain"/>
    <property type="match status" value="1"/>
</dbReference>
<dbReference type="NCBIfam" id="TIGR00291">
    <property type="entry name" value="RNA_SBDS"/>
    <property type="match status" value="1"/>
</dbReference>
<dbReference type="InterPro" id="IPR019783">
    <property type="entry name" value="SDO1/SBDS_N"/>
</dbReference>
<dbReference type="PANTHER" id="PTHR10927:SF1">
    <property type="entry name" value="RIBOSOME MATURATION PROTEIN SBDS"/>
    <property type="match status" value="1"/>
</dbReference>
<feature type="domain" description="Ribosome maturation protein SDO1/SBDS central" evidence="9">
    <location>
        <begin position="224"/>
        <end position="286"/>
    </location>
</feature>
<feature type="domain" description="Ribosome maturation protein SDO1/SBDS N-terminal" evidence="8">
    <location>
        <begin position="159"/>
        <end position="215"/>
    </location>
</feature>
<dbReference type="InterPro" id="IPR046928">
    <property type="entry name" value="SDO1/SBDS_C"/>
</dbReference>
<dbReference type="AlphaFoldDB" id="A0AAD5U770"/>
<dbReference type="SUPFAM" id="SSF89895">
    <property type="entry name" value="FYSH domain"/>
    <property type="match status" value="1"/>
</dbReference>
<keyword evidence="5" id="KW-0690">Ribosome biogenesis</keyword>
<organism evidence="11 12">
    <name type="scientific">Clydaea vesicula</name>
    <dbReference type="NCBI Taxonomy" id="447962"/>
    <lineage>
        <taxon>Eukaryota</taxon>
        <taxon>Fungi</taxon>
        <taxon>Fungi incertae sedis</taxon>
        <taxon>Chytridiomycota</taxon>
        <taxon>Chytridiomycota incertae sedis</taxon>
        <taxon>Chytridiomycetes</taxon>
        <taxon>Lobulomycetales</taxon>
        <taxon>Lobulomycetaceae</taxon>
        <taxon>Clydaea</taxon>
    </lineage>
</organism>
<dbReference type="Proteomes" id="UP001211065">
    <property type="component" value="Unassembled WGS sequence"/>
</dbReference>
<dbReference type="PANTHER" id="PTHR10927">
    <property type="entry name" value="RIBOSOME MATURATION PROTEIN SBDS"/>
    <property type="match status" value="1"/>
</dbReference>
<keyword evidence="4" id="KW-0963">Cytoplasm</keyword>
<dbReference type="InterPro" id="IPR037188">
    <property type="entry name" value="Sdo1/SBDS_central_sf"/>
</dbReference>
<dbReference type="GO" id="GO:0042256">
    <property type="term" value="P:cytosolic ribosome assembly"/>
    <property type="evidence" value="ECO:0007669"/>
    <property type="project" value="InterPro"/>
</dbReference>
<reference evidence="11" key="1">
    <citation type="submission" date="2020-05" db="EMBL/GenBank/DDBJ databases">
        <title>Phylogenomic resolution of chytrid fungi.</title>
        <authorList>
            <person name="Stajich J.E."/>
            <person name="Amses K."/>
            <person name="Simmons R."/>
            <person name="Seto K."/>
            <person name="Myers J."/>
            <person name="Bonds A."/>
            <person name="Quandt C.A."/>
            <person name="Barry K."/>
            <person name="Liu P."/>
            <person name="Grigoriev I."/>
            <person name="Longcore J.E."/>
            <person name="James T.Y."/>
        </authorList>
    </citation>
    <scope>NUCLEOTIDE SEQUENCE</scope>
    <source>
        <strain evidence="11">JEL0476</strain>
    </source>
</reference>
<dbReference type="Pfam" id="PF01172">
    <property type="entry name" value="SBDS_N"/>
    <property type="match status" value="1"/>
</dbReference>
<evidence type="ECO:0000259" key="8">
    <source>
        <dbReference type="Pfam" id="PF01172"/>
    </source>
</evidence>
<dbReference type="Gene3D" id="3.30.1250.10">
    <property type="entry name" value="Ribosome maturation protein SBDS, N-terminal domain"/>
    <property type="match status" value="1"/>
</dbReference>
<evidence type="ECO:0000313" key="12">
    <source>
        <dbReference type="Proteomes" id="UP001211065"/>
    </source>
</evidence>
<dbReference type="InterPro" id="IPR036786">
    <property type="entry name" value="Ribosome_mat_SBDS_N_sf"/>
</dbReference>
<evidence type="ECO:0000256" key="3">
    <source>
        <dbReference type="ARBA" id="ARBA00007433"/>
    </source>
</evidence>
<proteinExistence type="inferred from homology"/>
<comment type="similarity">
    <text evidence="3">Belongs to the SDO1/SBDS family.</text>
</comment>
<dbReference type="Gene3D" id="3.30.70.240">
    <property type="match status" value="1"/>
</dbReference>
<evidence type="ECO:0000256" key="4">
    <source>
        <dbReference type="ARBA" id="ARBA00022490"/>
    </source>
</evidence>
<dbReference type="GO" id="GO:0005737">
    <property type="term" value="C:cytoplasm"/>
    <property type="evidence" value="ECO:0007669"/>
    <property type="project" value="UniProtKB-SubCell"/>
</dbReference>
<comment type="caution">
    <text evidence="11">The sequence shown here is derived from an EMBL/GenBank/DDBJ whole genome shotgun (WGS) entry which is preliminary data.</text>
</comment>
<dbReference type="EMBL" id="JADGJW010000060">
    <property type="protein sequence ID" value="KAJ3225474.1"/>
    <property type="molecule type" value="Genomic_DNA"/>
</dbReference>
<dbReference type="InterPro" id="IPR018978">
    <property type="entry name" value="SDO1/SBDS_central"/>
</dbReference>
<gene>
    <name evidence="11" type="ORF">HK099_006747</name>
</gene>
<dbReference type="GO" id="GO:0005634">
    <property type="term" value="C:nucleus"/>
    <property type="evidence" value="ECO:0007669"/>
    <property type="project" value="UniProtKB-SubCell"/>
</dbReference>
<evidence type="ECO:0000313" key="11">
    <source>
        <dbReference type="EMBL" id="KAJ3225474.1"/>
    </source>
</evidence>
<name>A0AAD5U770_9FUNG</name>
<keyword evidence="12" id="KW-1185">Reference proteome</keyword>
<dbReference type="InterPro" id="IPR039100">
    <property type="entry name" value="Sdo1/SBDS-like"/>
</dbReference>
<protein>
    <submittedName>
        <fullName evidence="11">Uncharacterized protein</fullName>
    </submittedName>
</protein>
<evidence type="ECO:0000259" key="9">
    <source>
        <dbReference type="Pfam" id="PF09377"/>
    </source>
</evidence>
<evidence type="ECO:0000256" key="7">
    <source>
        <dbReference type="ARBA" id="ARBA00049708"/>
    </source>
</evidence>
<dbReference type="Pfam" id="PF09377">
    <property type="entry name" value="SBDS_domain_II"/>
    <property type="match status" value="1"/>
</dbReference>
<dbReference type="InterPro" id="IPR002140">
    <property type="entry name" value="Sdo1/SBDS"/>
</dbReference>